<reference evidence="3" key="1">
    <citation type="submission" date="2021-10" db="EMBL/GenBank/DDBJ databases">
        <title>Streptomonospora sp. nov., isolated from mangrove soil.</title>
        <authorList>
            <person name="Chen X."/>
            <person name="Ge X."/>
            <person name="Liu W."/>
        </authorList>
    </citation>
    <scope>NUCLEOTIDE SEQUENCE</scope>
    <source>
        <strain evidence="3">S1-112</strain>
    </source>
</reference>
<dbReference type="RefSeq" id="WP_270073754.1">
    <property type="nucleotide sequence ID" value="NZ_JAJAQC010000037.1"/>
</dbReference>
<feature type="compositionally biased region" description="Polar residues" evidence="1">
    <location>
        <begin position="161"/>
        <end position="175"/>
    </location>
</feature>
<dbReference type="PANTHER" id="PTHR46637:SF1">
    <property type="entry name" value="BLL5188 PROTEIN"/>
    <property type="match status" value="1"/>
</dbReference>
<keyword evidence="4" id="KW-1185">Reference proteome</keyword>
<accession>A0A9X3NY50</accession>
<dbReference type="Proteomes" id="UP001140076">
    <property type="component" value="Unassembled WGS sequence"/>
</dbReference>
<protein>
    <submittedName>
        <fullName evidence="3">Transposase</fullName>
    </submittedName>
</protein>
<dbReference type="EMBL" id="JAJAQC010000037">
    <property type="protein sequence ID" value="MDA0566496.1"/>
    <property type="molecule type" value="Genomic_DNA"/>
</dbReference>
<evidence type="ECO:0000313" key="4">
    <source>
        <dbReference type="Proteomes" id="UP001140076"/>
    </source>
</evidence>
<sequence>MTWFAGMVTSAVAATARLGGANARAGFVERLRQRRRADKRCSVVRRHEITDTAWEQIAPLLPANRGRGGRWADHRTMLNGMLYKIVTGCPWRELPQRYGPWQSIYGRYRRWAADGTFDVIWPHVQRGDDAVSRIRWQAGLGPTAAPAQAHTFGARRKEPLPSQSPHTPSDTSEAS</sequence>
<evidence type="ECO:0000313" key="3">
    <source>
        <dbReference type="EMBL" id="MDA0566496.1"/>
    </source>
</evidence>
<gene>
    <name evidence="3" type="ORF">LG943_19580</name>
</gene>
<feature type="domain" description="Insertion element IS402-like" evidence="2">
    <location>
        <begin position="49"/>
        <end position="121"/>
    </location>
</feature>
<organism evidence="3 4">
    <name type="scientific">Streptomonospora mangrovi</name>
    <dbReference type="NCBI Taxonomy" id="2883123"/>
    <lineage>
        <taxon>Bacteria</taxon>
        <taxon>Bacillati</taxon>
        <taxon>Actinomycetota</taxon>
        <taxon>Actinomycetes</taxon>
        <taxon>Streptosporangiales</taxon>
        <taxon>Nocardiopsidaceae</taxon>
        <taxon>Streptomonospora</taxon>
    </lineage>
</organism>
<dbReference type="AlphaFoldDB" id="A0A9X3NY50"/>
<feature type="region of interest" description="Disordered" evidence="1">
    <location>
        <begin position="142"/>
        <end position="175"/>
    </location>
</feature>
<evidence type="ECO:0000256" key="1">
    <source>
        <dbReference type="SAM" id="MobiDB-lite"/>
    </source>
</evidence>
<comment type="caution">
    <text evidence="3">The sequence shown here is derived from an EMBL/GenBank/DDBJ whole genome shotgun (WGS) entry which is preliminary data.</text>
</comment>
<evidence type="ECO:0000259" key="2">
    <source>
        <dbReference type="Pfam" id="PF13340"/>
    </source>
</evidence>
<name>A0A9X3NY50_9ACTN</name>
<dbReference type="InterPro" id="IPR052909">
    <property type="entry name" value="Transposase_6_like"/>
</dbReference>
<proteinExistence type="predicted"/>
<dbReference type="InterPro" id="IPR025161">
    <property type="entry name" value="IS402-like_dom"/>
</dbReference>
<dbReference type="PANTHER" id="PTHR46637">
    <property type="entry name" value="TIS1421-TRANSPOSASE PROTEIN A"/>
    <property type="match status" value="1"/>
</dbReference>
<dbReference type="Pfam" id="PF13340">
    <property type="entry name" value="DUF4096"/>
    <property type="match status" value="1"/>
</dbReference>